<feature type="region of interest" description="Disordered" evidence="1">
    <location>
        <begin position="127"/>
        <end position="164"/>
    </location>
</feature>
<feature type="compositionally biased region" description="Low complexity" evidence="1">
    <location>
        <begin position="204"/>
        <end position="256"/>
    </location>
</feature>
<dbReference type="EMBL" id="ML179135">
    <property type="protein sequence ID" value="THU98497.1"/>
    <property type="molecule type" value="Genomic_DNA"/>
</dbReference>
<keyword evidence="2" id="KW-0812">Transmembrane</keyword>
<organism evidence="3 4">
    <name type="scientific">Dendrothele bispora (strain CBS 962.96)</name>
    <dbReference type="NCBI Taxonomy" id="1314807"/>
    <lineage>
        <taxon>Eukaryota</taxon>
        <taxon>Fungi</taxon>
        <taxon>Dikarya</taxon>
        <taxon>Basidiomycota</taxon>
        <taxon>Agaricomycotina</taxon>
        <taxon>Agaricomycetes</taxon>
        <taxon>Agaricomycetidae</taxon>
        <taxon>Agaricales</taxon>
        <taxon>Agaricales incertae sedis</taxon>
        <taxon>Dendrothele</taxon>
    </lineage>
</organism>
<reference evidence="3 4" key="1">
    <citation type="journal article" date="2019" name="Nat. Ecol. Evol.">
        <title>Megaphylogeny resolves global patterns of mushroom evolution.</title>
        <authorList>
            <person name="Varga T."/>
            <person name="Krizsan K."/>
            <person name="Foldi C."/>
            <person name="Dima B."/>
            <person name="Sanchez-Garcia M."/>
            <person name="Sanchez-Ramirez S."/>
            <person name="Szollosi G.J."/>
            <person name="Szarkandi J.G."/>
            <person name="Papp V."/>
            <person name="Albert L."/>
            <person name="Andreopoulos W."/>
            <person name="Angelini C."/>
            <person name="Antonin V."/>
            <person name="Barry K.W."/>
            <person name="Bougher N.L."/>
            <person name="Buchanan P."/>
            <person name="Buyck B."/>
            <person name="Bense V."/>
            <person name="Catcheside P."/>
            <person name="Chovatia M."/>
            <person name="Cooper J."/>
            <person name="Damon W."/>
            <person name="Desjardin D."/>
            <person name="Finy P."/>
            <person name="Geml J."/>
            <person name="Haridas S."/>
            <person name="Hughes K."/>
            <person name="Justo A."/>
            <person name="Karasinski D."/>
            <person name="Kautmanova I."/>
            <person name="Kiss B."/>
            <person name="Kocsube S."/>
            <person name="Kotiranta H."/>
            <person name="LaButti K.M."/>
            <person name="Lechner B.E."/>
            <person name="Liimatainen K."/>
            <person name="Lipzen A."/>
            <person name="Lukacs Z."/>
            <person name="Mihaltcheva S."/>
            <person name="Morgado L.N."/>
            <person name="Niskanen T."/>
            <person name="Noordeloos M.E."/>
            <person name="Ohm R.A."/>
            <person name="Ortiz-Santana B."/>
            <person name="Ovrebo C."/>
            <person name="Racz N."/>
            <person name="Riley R."/>
            <person name="Savchenko A."/>
            <person name="Shiryaev A."/>
            <person name="Soop K."/>
            <person name="Spirin V."/>
            <person name="Szebenyi C."/>
            <person name="Tomsovsky M."/>
            <person name="Tulloss R.E."/>
            <person name="Uehling J."/>
            <person name="Grigoriev I.V."/>
            <person name="Vagvolgyi C."/>
            <person name="Papp T."/>
            <person name="Martin F.M."/>
            <person name="Miettinen O."/>
            <person name="Hibbett D.S."/>
            <person name="Nagy L.G."/>
        </authorList>
    </citation>
    <scope>NUCLEOTIDE SEQUENCE [LARGE SCALE GENOMIC DNA]</scope>
    <source>
        <strain evidence="3 4">CBS 962.96</strain>
    </source>
</reference>
<keyword evidence="2" id="KW-0472">Membrane</keyword>
<feature type="compositionally biased region" description="Low complexity" evidence="1">
    <location>
        <begin position="57"/>
        <end position="86"/>
    </location>
</feature>
<evidence type="ECO:0000313" key="3">
    <source>
        <dbReference type="EMBL" id="THU98497.1"/>
    </source>
</evidence>
<gene>
    <name evidence="3" type="ORF">K435DRAFT_838119</name>
</gene>
<evidence type="ECO:0000256" key="2">
    <source>
        <dbReference type="SAM" id="Phobius"/>
    </source>
</evidence>
<proteinExistence type="predicted"/>
<name>A0A4S8M817_DENBC</name>
<feature type="compositionally biased region" description="Polar residues" evidence="1">
    <location>
        <begin position="154"/>
        <end position="164"/>
    </location>
</feature>
<accession>A0A4S8M817</accession>
<keyword evidence="4" id="KW-1185">Reference proteome</keyword>
<evidence type="ECO:0000313" key="4">
    <source>
        <dbReference type="Proteomes" id="UP000297245"/>
    </source>
</evidence>
<feature type="transmembrane region" description="Helical" evidence="2">
    <location>
        <begin position="89"/>
        <end position="111"/>
    </location>
</feature>
<keyword evidence="2" id="KW-1133">Transmembrane helix</keyword>
<dbReference type="OrthoDB" id="10678838at2759"/>
<dbReference type="AlphaFoldDB" id="A0A4S8M817"/>
<sequence length="302" mass="31706">MSRLDSLTLPIRFLPFPLSPLSMAPSLVTLLPVRTVDDVLPGKRSNGADDGTDHRSSFPGSSSWSGTPTGFPSPTATAPQSSSQSNTGAIAGGTVGAVAVVALLGFVWLWWRKRVFGKRVYRLEKPEIDPDDTVPTPAKHLALPAQTHPPGSDSVPSNSVEPASTIDTAPRHWQIHNASSPSLQNAIPAEKSVKVAALSIPSGNSNPTSDPFSSPTTLSSPLSSSGAPFSHHGHSTISTDDTHTSPTTVESASAAESEIAELRRRVTLLTQENARLSAAHNIIGVPASTEAPPAYDIPRERS</sequence>
<feature type="region of interest" description="Disordered" evidence="1">
    <location>
        <begin position="199"/>
        <end position="256"/>
    </location>
</feature>
<dbReference type="Proteomes" id="UP000297245">
    <property type="component" value="Unassembled WGS sequence"/>
</dbReference>
<evidence type="ECO:0000256" key="1">
    <source>
        <dbReference type="SAM" id="MobiDB-lite"/>
    </source>
</evidence>
<feature type="region of interest" description="Disordered" evidence="1">
    <location>
        <begin position="39"/>
        <end position="86"/>
    </location>
</feature>
<protein>
    <submittedName>
        <fullName evidence="3">Uncharacterized protein</fullName>
    </submittedName>
</protein>